<comment type="similarity">
    <text evidence="1">Belongs to the aldehyde dehydrogenase family.</text>
</comment>
<dbReference type="SUPFAM" id="SSF53720">
    <property type="entry name" value="ALDH-like"/>
    <property type="match status" value="1"/>
</dbReference>
<evidence type="ECO:0000256" key="1">
    <source>
        <dbReference type="ARBA" id="ARBA00009986"/>
    </source>
</evidence>
<dbReference type="InterPro" id="IPR015590">
    <property type="entry name" value="Aldehyde_DH_dom"/>
</dbReference>
<dbReference type="InterPro" id="IPR016162">
    <property type="entry name" value="Ald_DH_N"/>
</dbReference>
<proteinExistence type="inferred from homology"/>
<dbReference type="PROSITE" id="PS00687">
    <property type="entry name" value="ALDEHYDE_DEHYDR_GLU"/>
    <property type="match status" value="1"/>
</dbReference>
<dbReference type="InterPro" id="IPR016160">
    <property type="entry name" value="Ald_DH_CS_CYS"/>
</dbReference>
<evidence type="ECO:0000313" key="4">
    <source>
        <dbReference type="EMBL" id="EQD26911.1"/>
    </source>
</evidence>
<feature type="non-terminal residue" evidence="4">
    <location>
        <position position="265"/>
    </location>
</feature>
<dbReference type="Gene3D" id="3.40.309.10">
    <property type="entry name" value="Aldehyde Dehydrogenase, Chain A, domain 2"/>
    <property type="match status" value="1"/>
</dbReference>
<dbReference type="InterPro" id="IPR029510">
    <property type="entry name" value="Ald_DH_CS_GLU"/>
</dbReference>
<organism evidence="4">
    <name type="scientific">mine drainage metagenome</name>
    <dbReference type="NCBI Taxonomy" id="410659"/>
    <lineage>
        <taxon>unclassified sequences</taxon>
        <taxon>metagenomes</taxon>
        <taxon>ecological metagenomes</taxon>
    </lineage>
</organism>
<dbReference type="EMBL" id="AUZY01013028">
    <property type="protein sequence ID" value="EQD26911.1"/>
    <property type="molecule type" value="Genomic_DNA"/>
</dbReference>
<sequence length="265" mass="28233">MNLVTGPGDEVGDELCRNPKVDLASLTGDTQTGRKVMEAASGTVKRLQLELGGKAPFIVFEDADLAAAVEGAMVGGFVNGGQDCTAATRLILHKSIRARFVQHLVDRIKTIRMGNPLERSTDLGPLVHPSHRDRVLEFVESGRQEGAKVVIGATPPPASLASGAFVTPTVFDQVAPDMMIAQREIFGPVLGVLEFSSFDEAMEIANSVEYGLAASAWTRDVRTALKAAHALRFGDVWINDHLPLGSETPHGGFKQSGFGKDLGSD</sequence>
<reference evidence="4" key="2">
    <citation type="journal article" date="2014" name="ISME J.">
        <title>Microbial stratification in low pH oxic and suboxic macroscopic growths along an acid mine drainage.</title>
        <authorList>
            <person name="Mendez-Garcia C."/>
            <person name="Mesa V."/>
            <person name="Sprenger R.R."/>
            <person name="Richter M."/>
            <person name="Diez M.S."/>
            <person name="Solano J."/>
            <person name="Bargiela R."/>
            <person name="Golyshina O.V."/>
            <person name="Manteca A."/>
            <person name="Ramos J.L."/>
            <person name="Gallego J.R."/>
            <person name="Llorente I."/>
            <person name="Martins Dos Santos V.A."/>
            <person name="Jensen O.N."/>
            <person name="Pelaez A.I."/>
            <person name="Sanchez J."/>
            <person name="Ferrer M."/>
        </authorList>
    </citation>
    <scope>NUCLEOTIDE SEQUENCE</scope>
</reference>
<evidence type="ECO:0000256" key="2">
    <source>
        <dbReference type="ARBA" id="ARBA00023002"/>
    </source>
</evidence>
<accession>T0XVU8</accession>
<name>T0XVU8_9ZZZZ</name>
<dbReference type="InterPro" id="IPR016161">
    <property type="entry name" value="Ald_DH/histidinol_DH"/>
</dbReference>
<dbReference type="AlphaFoldDB" id="T0XVU8"/>
<dbReference type="PANTHER" id="PTHR11699">
    <property type="entry name" value="ALDEHYDE DEHYDROGENASE-RELATED"/>
    <property type="match status" value="1"/>
</dbReference>
<dbReference type="FunFam" id="3.40.309.10:FF:000012">
    <property type="entry name" value="Betaine aldehyde dehydrogenase"/>
    <property type="match status" value="1"/>
</dbReference>
<gene>
    <name evidence="4" type="ORF">B1B_19400</name>
</gene>
<dbReference type="PROSITE" id="PS00070">
    <property type="entry name" value="ALDEHYDE_DEHYDR_CYS"/>
    <property type="match status" value="1"/>
</dbReference>
<comment type="caution">
    <text evidence="4">The sequence shown here is derived from an EMBL/GenBank/DDBJ whole genome shotgun (WGS) entry which is preliminary data.</text>
</comment>
<feature type="domain" description="Aldehyde dehydrogenase" evidence="3">
    <location>
        <begin position="1"/>
        <end position="264"/>
    </location>
</feature>
<keyword evidence="2" id="KW-0560">Oxidoreductase</keyword>
<evidence type="ECO:0000259" key="3">
    <source>
        <dbReference type="Pfam" id="PF00171"/>
    </source>
</evidence>
<dbReference type="Pfam" id="PF00171">
    <property type="entry name" value="Aldedh"/>
    <property type="match status" value="1"/>
</dbReference>
<dbReference type="GO" id="GO:0016620">
    <property type="term" value="F:oxidoreductase activity, acting on the aldehyde or oxo group of donors, NAD or NADP as acceptor"/>
    <property type="evidence" value="ECO:0007669"/>
    <property type="project" value="InterPro"/>
</dbReference>
<dbReference type="InterPro" id="IPR016163">
    <property type="entry name" value="Ald_DH_C"/>
</dbReference>
<reference evidence="4" key="1">
    <citation type="submission" date="2013-08" db="EMBL/GenBank/DDBJ databases">
        <authorList>
            <person name="Mendez C."/>
            <person name="Richter M."/>
            <person name="Ferrer M."/>
            <person name="Sanchez J."/>
        </authorList>
    </citation>
    <scope>NUCLEOTIDE SEQUENCE</scope>
</reference>
<protein>
    <submittedName>
        <fullName evidence="4">Gamma-aminobutyraldehyde dehydrogenase</fullName>
    </submittedName>
</protein>
<dbReference type="Gene3D" id="3.40.605.10">
    <property type="entry name" value="Aldehyde Dehydrogenase, Chain A, domain 1"/>
    <property type="match status" value="1"/>
</dbReference>